<sequence>MWRCNGARSGSVPDRPILHWRQRKRLHAAKIALLRPPIMQCSCGECDLCANSNKIKAAAAYNAVLLPLWKN</sequence>
<gene>
    <name evidence="1" type="ORF">NDU88_000607</name>
</gene>
<name>A0AAV7S8K9_PLEWA</name>
<dbReference type="AlphaFoldDB" id="A0AAV7S8K9"/>
<evidence type="ECO:0000313" key="1">
    <source>
        <dbReference type="EMBL" id="KAJ1160105.1"/>
    </source>
</evidence>
<protein>
    <submittedName>
        <fullName evidence="1">Uncharacterized protein</fullName>
    </submittedName>
</protein>
<keyword evidence="2" id="KW-1185">Reference proteome</keyword>
<comment type="caution">
    <text evidence="1">The sequence shown here is derived from an EMBL/GenBank/DDBJ whole genome shotgun (WGS) entry which is preliminary data.</text>
</comment>
<dbReference type="Proteomes" id="UP001066276">
    <property type="component" value="Chromosome 4_2"/>
</dbReference>
<accession>A0AAV7S8K9</accession>
<evidence type="ECO:0000313" key="2">
    <source>
        <dbReference type="Proteomes" id="UP001066276"/>
    </source>
</evidence>
<proteinExistence type="predicted"/>
<reference evidence="1" key="1">
    <citation type="journal article" date="2022" name="bioRxiv">
        <title>Sequencing and chromosome-scale assembly of the giantPleurodeles waltlgenome.</title>
        <authorList>
            <person name="Brown T."/>
            <person name="Elewa A."/>
            <person name="Iarovenko S."/>
            <person name="Subramanian E."/>
            <person name="Araus A.J."/>
            <person name="Petzold A."/>
            <person name="Susuki M."/>
            <person name="Suzuki K.-i.T."/>
            <person name="Hayashi T."/>
            <person name="Toyoda A."/>
            <person name="Oliveira C."/>
            <person name="Osipova E."/>
            <person name="Leigh N.D."/>
            <person name="Simon A."/>
            <person name="Yun M.H."/>
        </authorList>
    </citation>
    <scope>NUCLEOTIDE SEQUENCE</scope>
    <source>
        <strain evidence="1">20211129_DDA</strain>
        <tissue evidence="1">Liver</tissue>
    </source>
</reference>
<dbReference type="EMBL" id="JANPWB010000008">
    <property type="protein sequence ID" value="KAJ1160105.1"/>
    <property type="molecule type" value="Genomic_DNA"/>
</dbReference>
<organism evidence="1 2">
    <name type="scientific">Pleurodeles waltl</name>
    <name type="common">Iberian ribbed newt</name>
    <dbReference type="NCBI Taxonomy" id="8319"/>
    <lineage>
        <taxon>Eukaryota</taxon>
        <taxon>Metazoa</taxon>
        <taxon>Chordata</taxon>
        <taxon>Craniata</taxon>
        <taxon>Vertebrata</taxon>
        <taxon>Euteleostomi</taxon>
        <taxon>Amphibia</taxon>
        <taxon>Batrachia</taxon>
        <taxon>Caudata</taxon>
        <taxon>Salamandroidea</taxon>
        <taxon>Salamandridae</taxon>
        <taxon>Pleurodelinae</taxon>
        <taxon>Pleurodeles</taxon>
    </lineage>
</organism>